<comment type="similarity">
    <text evidence="1">Belongs to the NipSnap family.</text>
</comment>
<name>A0A2A3JVF6_9RHOB</name>
<feature type="domain" description="NIPSNAP" evidence="2">
    <location>
        <begin position="18"/>
        <end position="85"/>
    </location>
</feature>
<organism evidence="3">
    <name type="scientific">Alloyangia mangrovi</name>
    <dbReference type="NCBI Taxonomy" id="1779329"/>
    <lineage>
        <taxon>Bacteria</taxon>
        <taxon>Pseudomonadati</taxon>
        <taxon>Pseudomonadota</taxon>
        <taxon>Alphaproteobacteria</taxon>
        <taxon>Rhodobacterales</taxon>
        <taxon>Roseobacteraceae</taxon>
        <taxon>Alloyangia</taxon>
    </lineage>
</organism>
<dbReference type="InterPro" id="IPR051557">
    <property type="entry name" value="NipSnap_domain"/>
</dbReference>
<dbReference type="InterPro" id="IPR011008">
    <property type="entry name" value="Dimeric_a/b-barrel"/>
</dbReference>
<evidence type="ECO:0000256" key="1">
    <source>
        <dbReference type="ARBA" id="ARBA00005291"/>
    </source>
</evidence>
<dbReference type="EMBL" id="NTHN01000158">
    <property type="protein sequence ID" value="PBD19185.1"/>
    <property type="molecule type" value="Genomic_DNA"/>
</dbReference>
<accession>A0A2A3JVF6</accession>
<dbReference type="PANTHER" id="PTHR21017:SF17">
    <property type="entry name" value="PROTEIN NIPSNAP"/>
    <property type="match status" value="1"/>
</dbReference>
<reference evidence="3" key="1">
    <citation type="submission" date="2017-09" db="EMBL/GenBank/DDBJ databases">
        <title>Yangia sp. SAOS 153D whole genome sequencing.</title>
        <authorList>
            <person name="Verma A."/>
            <person name="Krishnamurthi S."/>
        </authorList>
    </citation>
    <scope>NUCLEOTIDE SEQUENCE [LARGE SCALE GENOMIC DNA]</scope>
    <source>
        <strain evidence="3">SAOS 153D</strain>
    </source>
</reference>
<dbReference type="InterPro" id="IPR012577">
    <property type="entry name" value="NIPSNAP"/>
</dbReference>
<protein>
    <submittedName>
        <fullName evidence="3">NIPSNAP family protein</fullName>
    </submittedName>
</protein>
<feature type="domain" description="NIPSNAP" evidence="2">
    <location>
        <begin position="122"/>
        <end position="215"/>
    </location>
</feature>
<dbReference type="OrthoDB" id="4124121at2"/>
<sequence>MAYQLHTIMTPERMPMIYDLTTLALLPNRLGAVMPALGDVYGNFSKTGTMLGCFSIEFGQLNRFHFLAAYESLEALQAERARVMEAADPYGIGEHLGGVSRVACKPLSFARPIVPGSYGPFYEFRTYTVAPGGLPETEEAWAKVIPRREEMSPLLTIMGSIEGAPTKMIHIWPYRSLEDRVKARKQASSEGIWPPPGGSAQLTSLQSELAVATAVSDLQ</sequence>
<proteinExistence type="inferred from homology"/>
<gene>
    <name evidence="3" type="ORF">CLG85_10760</name>
</gene>
<dbReference type="Gene3D" id="3.30.70.100">
    <property type="match status" value="2"/>
</dbReference>
<evidence type="ECO:0000259" key="2">
    <source>
        <dbReference type="Pfam" id="PF07978"/>
    </source>
</evidence>
<comment type="caution">
    <text evidence="3">The sequence shown here is derived from an EMBL/GenBank/DDBJ whole genome shotgun (WGS) entry which is preliminary data.</text>
</comment>
<dbReference type="Pfam" id="PF07978">
    <property type="entry name" value="NIPSNAP"/>
    <property type="match status" value="2"/>
</dbReference>
<evidence type="ECO:0000313" key="3">
    <source>
        <dbReference type="EMBL" id="PBD19185.1"/>
    </source>
</evidence>
<dbReference type="AlphaFoldDB" id="A0A2A3JVF6"/>
<dbReference type="PANTHER" id="PTHR21017">
    <property type="entry name" value="NIPSNAP-RELATED"/>
    <property type="match status" value="1"/>
</dbReference>
<dbReference type="SUPFAM" id="SSF54909">
    <property type="entry name" value="Dimeric alpha+beta barrel"/>
    <property type="match status" value="2"/>
</dbReference>